<evidence type="ECO:0000259" key="6">
    <source>
        <dbReference type="Pfam" id="PF02882"/>
    </source>
</evidence>
<dbReference type="PRINTS" id="PR00085">
    <property type="entry name" value="THFDHDRGNASE"/>
</dbReference>
<dbReference type="EMBL" id="BART01027370">
    <property type="protein sequence ID" value="GAG92277.1"/>
    <property type="molecule type" value="Genomic_DNA"/>
</dbReference>
<evidence type="ECO:0000256" key="5">
    <source>
        <dbReference type="ARBA" id="ARBA00023268"/>
    </source>
</evidence>
<proteinExistence type="predicted"/>
<dbReference type="GO" id="GO:0005829">
    <property type="term" value="C:cytosol"/>
    <property type="evidence" value="ECO:0007669"/>
    <property type="project" value="TreeGrafter"/>
</dbReference>
<dbReference type="Gene3D" id="3.40.50.10860">
    <property type="entry name" value="Leucine Dehydrogenase, chain A, domain 1"/>
    <property type="match status" value="1"/>
</dbReference>
<dbReference type="Gene3D" id="3.40.50.720">
    <property type="entry name" value="NAD(P)-binding Rossmann-like Domain"/>
    <property type="match status" value="1"/>
</dbReference>
<dbReference type="SUPFAM" id="SSF51735">
    <property type="entry name" value="NAD(P)-binding Rossmann-fold domains"/>
    <property type="match status" value="1"/>
</dbReference>
<dbReference type="InterPro" id="IPR000672">
    <property type="entry name" value="THF_DH/CycHdrlase"/>
</dbReference>
<dbReference type="GO" id="GO:0035999">
    <property type="term" value="P:tetrahydrofolate interconversion"/>
    <property type="evidence" value="ECO:0007669"/>
    <property type="project" value="TreeGrafter"/>
</dbReference>
<dbReference type="GO" id="GO:0004488">
    <property type="term" value="F:methylenetetrahydrofolate dehydrogenase (NADP+) activity"/>
    <property type="evidence" value="ECO:0007669"/>
    <property type="project" value="InterPro"/>
</dbReference>
<keyword evidence="5" id="KW-0511">Multifunctional enzyme</keyword>
<keyword evidence="2" id="KW-0554">One-carbon metabolism</keyword>
<sequence>DRVINAIDPMKDADCFHPVNVGKLLIGDPYLLPCTPHGVQQILIRSGYSPEGKHVVICGRSNLNGKPLFAILIQKRAGANATVTVCHTGTKNLPEITRSADILVAAMGSPRFIKANMVKEGAVVIDVGVNRIEDPSKKSGFGLVGDTDFEALKEKVEAITPVPGGVGPMTVTMLSQRR</sequence>
<feature type="domain" description="Tetrahydrofolate dehydrogenase/cyclohydrolase NAD(P)-binding" evidence="6">
    <location>
        <begin position="33"/>
        <end position="175"/>
    </location>
</feature>
<accession>X1CGR2</accession>
<dbReference type="PANTHER" id="PTHR48099">
    <property type="entry name" value="C-1-TETRAHYDROFOLATE SYNTHASE, CYTOPLASMIC-RELATED"/>
    <property type="match status" value="1"/>
</dbReference>
<reference evidence="7" key="1">
    <citation type="journal article" date="2014" name="Front. Microbiol.">
        <title>High frequency of phylogenetically diverse reductive dehalogenase-homologous genes in deep subseafloor sedimentary metagenomes.</title>
        <authorList>
            <person name="Kawai M."/>
            <person name="Futagami T."/>
            <person name="Toyoda A."/>
            <person name="Takaki Y."/>
            <person name="Nishi S."/>
            <person name="Hori S."/>
            <person name="Arai W."/>
            <person name="Tsubouchi T."/>
            <person name="Morono Y."/>
            <person name="Uchiyama I."/>
            <person name="Ito T."/>
            <person name="Fujiyama A."/>
            <person name="Inagaki F."/>
            <person name="Takami H."/>
        </authorList>
    </citation>
    <scope>NUCLEOTIDE SEQUENCE</scope>
    <source>
        <strain evidence="7">Expedition CK06-06</strain>
    </source>
</reference>
<protein>
    <recommendedName>
        <fullName evidence="1">methenyltetrahydrofolate cyclohydrolase</fullName>
        <ecNumber evidence="1">3.5.4.9</ecNumber>
    </recommendedName>
</protein>
<evidence type="ECO:0000313" key="7">
    <source>
        <dbReference type="EMBL" id="GAG92277.1"/>
    </source>
</evidence>
<dbReference type="Pfam" id="PF02882">
    <property type="entry name" value="THF_DHG_CYH_C"/>
    <property type="match status" value="1"/>
</dbReference>
<evidence type="ECO:0000256" key="2">
    <source>
        <dbReference type="ARBA" id="ARBA00022563"/>
    </source>
</evidence>
<dbReference type="InterPro" id="IPR020631">
    <property type="entry name" value="THF_DH/CycHdrlase_NAD-bd_dom"/>
</dbReference>
<keyword evidence="4" id="KW-0560">Oxidoreductase</keyword>
<dbReference type="FunFam" id="3.40.50.720:FF:000189">
    <property type="entry name" value="Bifunctional protein FolD"/>
    <property type="match status" value="1"/>
</dbReference>
<dbReference type="PANTHER" id="PTHR48099:SF5">
    <property type="entry name" value="C-1-TETRAHYDROFOLATE SYNTHASE, CYTOPLASMIC"/>
    <property type="match status" value="1"/>
</dbReference>
<dbReference type="EC" id="3.5.4.9" evidence="1"/>
<dbReference type="AlphaFoldDB" id="X1CGR2"/>
<organism evidence="7">
    <name type="scientific">marine sediment metagenome</name>
    <dbReference type="NCBI Taxonomy" id="412755"/>
    <lineage>
        <taxon>unclassified sequences</taxon>
        <taxon>metagenomes</taxon>
        <taxon>ecological metagenomes</taxon>
    </lineage>
</organism>
<dbReference type="GO" id="GO:0004477">
    <property type="term" value="F:methenyltetrahydrofolate cyclohydrolase activity"/>
    <property type="evidence" value="ECO:0007669"/>
    <property type="project" value="UniProtKB-EC"/>
</dbReference>
<name>X1CGR2_9ZZZZ</name>
<comment type="caution">
    <text evidence="7">The sequence shown here is derived from an EMBL/GenBank/DDBJ whole genome shotgun (WGS) entry which is preliminary data.</text>
</comment>
<dbReference type="CDD" id="cd01080">
    <property type="entry name" value="NAD_bind_m-THF_DH_Cyclohyd"/>
    <property type="match status" value="1"/>
</dbReference>
<feature type="non-terminal residue" evidence="7">
    <location>
        <position position="1"/>
    </location>
</feature>
<evidence type="ECO:0000256" key="4">
    <source>
        <dbReference type="ARBA" id="ARBA00023002"/>
    </source>
</evidence>
<keyword evidence="3" id="KW-0378">Hydrolase</keyword>
<evidence type="ECO:0000256" key="1">
    <source>
        <dbReference type="ARBA" id="ARBA00012776"/>
    </source>
</evidence>
<dbReference type="PROSITE" id="PS00767">
    <property type="entry name" value="THF_DHG_CYH_2"/>
    <property type="match status" value="1"/>
</dbReference>
<dbReference type="InterPro" id="IPR020867">
    <property type="entry name" value="THF_DH/CycHdrlase_CS"/>
</dbReference>
<dbReference type="InterPro" id="IPR036291">
    <property type="entry name" value="NAD(P)-bd_dom_sf"/>
</dbReference>
<gene>
    <name evidence="7" type="ORF">S01H4_48531</name>
</gene>
<evidence type="ECO:0000256" key="3">
    <source>
        <dbReference type="ARBA" id="ARBA00022801"/>
    </source>
</evidence>